<feature type="domain" description="POTRA" evidence="4">
    <location>
        <begin position="180"/>
        <end position="246"/>
    </location>
</feature>
<dbReference type="STRING" id="45070.Lnau_0607"/>
<dbReference type="Proteomes" id="UP000054725">
    <property type="component" value="Unassembled WGS sequence"/>
</dbReference>
<evidence type="ECO:0000259" key="4">
    <source>
        <dbReference type="Pfam" id="PF07244"/>
    </source>
</evidence>
<dbReference type="Pfam" id="PF07244">
    <property type="entry name" value="POTRA"/>
    <property type="match status" value="1"/>
</dbReference>
<reference evidence="6 7" key="1">
    <citation type="submission" date="2015-11" db="EMBL/GenBank/DDBJ databases">
        <title>Genomic analysis of 38 Legionella species identifies large and diverse effector repertoires.</title>
        <authorList>
            <person name="Burstein D."/>
            <person name="Amaro F."/>
            <person name="Zusman T."/>
            <person name="Lifshitz Z."/>
            <person name="Cohen O."/>
            <person name="Gilbert J.A."/>
            <person name="Pupko T."/>
            <person name="Shuman H.A."/>
            <person name="Segal G."/>
        </authorList>
    </citation>
    <scope>NUCLEOTIDE SEQUENCE [LARGE SCALE GENOMIC DNA]</scope>
    <source>
        <strain evidence="6 7">ATCC 49506</strain>
    </source>
</reference>
<comment type="caution">
    <text evidence="6">The sequence shown here is derived from an EMBL/GenBank/DDBJ whole genome shotgun (WGS) entry which is preliminary data.</text>
</comment>
<evidence type="ECO:0000313" key="6">
    <source>
        <dbReference type="EMBL" id="KTD37676.1"/>
    </source>
</evidence>
<dbReference type="InterPro" id="IPR035243">
    <property type="entry name" value="TamA_POTRA_Dom_1"/>
</dbReference>
<keyword evidence="7" id="KW-1185">Reference proteome</keyword>
<keyword evidence="2" id="KW-0472">Membrane</keyword>
<feature type="domain" description="TamA POTRA" evidence="5">
    <location>
        <begin position="26"/>
        <end position="83"/>
    </location>
</feature>
<protein>
    <submittedName>
        <fullName evidence="6">Outer membrane protein</fullName>
    </submittedName>
</protein>
<dbReference type="Pfam" id="PF17243">
    <property type="entry name" value="POTRA_TamA_1"/>
    <property type="match status" value="1"/>
</dbReference>
<dbReference type="Gene3D" id="3.10.20.310">
    <property type="entry name" value="membrane protein fhac"/>
    <property type="match status" value="3"/>
</dbReference>
<dbReference type="InterPro" id="IPR000184">
    <property type="entry name" value="Bac_surfAg_D15"/>
</dbReference>
<feature type="domain" description="Bacterial surface antigen (D15)" evidence="3">
    <location>
        <begin position="377"/>
        <end position="542"/>
    </location>
</feature>
<evidence type="ECO:0000259" key="5">
    <source>
        <dbReference type="Pfam" id="PF17243"/>
    </source>
</evidence>
<dbReference type="OrthoDB" id="9803054at2"/>
<dbReference type="RefSeq" id="WP_058503681.1">
    <property type="nucleotide sequence ID" value="NZ_CAAAIF010000021.1"/>
</dbReference>
<dbReference type="Gene3D" id="2.40.160.50">
    <property type="entry name" value="membrane protein fhac: a member of the omp85/tpsb transporter family"/>
    <property type="match status" value="1"/>
</dbReference>
<gene>
    <name evidence="6" type="ORF">Lnau_0607</name>
</gene>
<name>A0A0W0WZE1_9GAMM</name>
<accession>A0A0W0WZE1</accession>
<evidence type="ECO:0000313" key="7">
    <source>
        <dbReference type="Proteomes" id="UP000054725"/>
    </source>
</evidence>
<organism evidence="6 7">
    <name type="scientific">Legionella nautarum</name>
    <dbReference type="NCBI Taxonomy" id="45070"/>
    <lineage>
        <taxon>Bacteria</taxon>
        <taxon>Pseudomonadati</taxon>
        <taxon>Pseudomonadota</taxon>
        <taxon>Gammaproteobacteria</taxon>
        <taxon>Legionellales</taxon>
        <taxon>Legionellaceae</taxon>
        <taxon>Legionella</taxon>
    </lineage>
</organism>
<dbReference type="Pfam" id="PF01103">
    <property type="entry name" value="Omp85"/>
    <property type="match status" value="1"/>
</dbReference>
<dbReference type="AlphaFoldDB" id="A0A0W0WZE1"/>
<sequence length="558" mass="62623">MKKIRQLWVLLSLPLLIAATPKMNFHIVGVKGRLLINIQSRLMEIEQTRPLERETDEELRQQITQAMQPFGYFNPLISLRRQPLQIQVNPGPLVIINQLNIELKGEGANNPAIKKVLNNLSIALGQPLNSAKYEETKQLLSDAAERQGYLHSSFEKAEMLIDLNRYKAQINLIFDTGSQYYFGQVQFDPTNISPELLKRYVPFNYGQPYSTDQILTFNSQLVSSGYFRSVAVKPEIGSKERYIPIQVHLEPVPRSSYSFGVGYGTDTGIRGRAGYHIIPVNAAGHKFNLIALGSTAQSALKTQYIIPGKNPVVDQYHINGNLAALNYDTGYSKSVLISLAQHHNLPYFQRVLSINGLYDDYHYYRKPDENKRAIFPKASFTWIKIKNNLFSPSGYNITVTGLGASKAFFSNENFIQASINAKAALTLPQIRTRFYFHTIQGITAINNITQLPLSLALLLGGAENLKGYKYNSIGPGKILTYAGLEIQKETKENWYLIGFFDSGDVYRPNTRKIKNDIGIGLMWLSAMGPIKIAIAQPIGTRAHHSRGPKLVINMGPDL</sequence>
<dbReference type="GO" id="GO:0019867">
    <property type="term" value="C:outer membrane"/>
    <property type="evidence" value="ECO:0007669"/>
    <property type="project" value="InterPro"/>
</dbReference>
<dbReference type="PATRIC" id="fig|45070.6.peg.645"/>
<comment type="subcellular location">
    <subcellularLocation>
        <location evidence="1">Membrane</location>
    </subcellularLocation>
</comment>
<evidence type="ECO:0000256" key="1">
    <source>
        <dbReference type="ARBA" id="ARBA00004370"/>
    </source>
</evidence>
<evidence type="ECO:0000259" key="3">
    <source>
        <dbReference type="Pfam" id="PF01103"/>
    </source>
</evidence>
<evidence type="ECO:0000256" key="2">
    <source>
        <dbReference type="ARBA" id="ARBA00023136"/>
    </source>
</evidence>
<dbReference type="EMBL" id="LNYO01000010">
    <property type="protein sequence ID" value="KTD37676.1"/>
    <property type="molecule type" value="Genomic_DNA"/>
</dbReference>
<dbReference type="InterPro" id="IPR010827">
    <property type="entry name" value="BamA/TamA_POTRA"/>
</dbReference>
<proteinExistence type="predicted"/>